<feature type="transmembrane region" description="Helical" evidence="1">
    <location>
        <begin position="6"/>
        <end position="25"/>
    </location>
</feature>
<keyword evidence="1" id="KW-0472">Membrane</keyword>
<protein>
    <submittedName>
        <fullName evidence="2">Pro-sigmaK processing inhibitor BofA</fullName>
    </submittedName>
</protein>
<keyword evidence="1" id="KW-0812">Transmembrane</keyword>
<feature type="transmembrane region" description="Helical" evidence="1">
    <location>
        <begin position="32"/>
        <end position="53"/>
    </location>
</feature>
<dbReference type="GeneID" id="98061517"/>
<gene>
    <name evidence="2" type="ORF">B9O19_00084</name>
</gene>
<dbReference type="KEGG" id="mpec:B9O19_00084"/>
<dbReference type="AlphaFoldDB" id="A0A2K9P0A0"/>
<feature type="transmembrane region" description="Helical" evidence="1">
    <location>
        <begin position="65"/>
        <end position="87"/>
    </location>
</feature>
<dbReference type="RefSeq" id="WP_102364622.1">
    <property type="nucleotide sequence ID" value="NZ_CP020991.1"/>
</dbReference>
<accession>A0A2K9P0A0</accession>
<evidence type="ECO:0000256" key="1">
    <source>
        <dbReference type="SAM" id="Phobius"/>
    </source>
</evidence>
<keyword evidence="1" id="KW-1133">Transmembrane helix</keyword>
<sequence>MSFDLRSIIVYIFGLFLFFMCIKLFKKPLIWIFRLMISCIIGIGILLLFNLIFQKSGFTLALNPFNAVTIGVLGVPGLVLLCVLSCFA</sequence>
<proteinExistence type="predicted"/>
<dbReference type="Proteomes" id="UP000235589">
    <property type="component" value="Chromosome"/>
</dbReference>
<organism evidence="2 3">
    <name type="scientific">Monoglobus pectinilyticus</name>
    <dbReference type="NCBI Taxonomy" id="1981510"/>
    <lineage>
        <taxon>Bacteria</taxon>
        <taxon>Bacillati</taxon>
        <taxon>Bacillota</taxon>
        <taxon>Clostridia</taxon>
        <taxon>Monoglobales</taxon>
        <taxon>Monoglobaceae</taxon>
        <taxon>Monoglobus</taxon>
    </lineage>
</organism>
<dbReference type="Pfam" id="PF07441">
    <property type="entry name" value="BofA"/>
    <property type="match status" value="1"/>
</dbReference>
<evidence type="ECO:0000313" key="3">
    <source>
        <dbReference type="Proteomes" id="UP000235589"/>
    </source>
</evidence>
<reference evidence="2 3" key="1">
    <citation type="submission" date="2017-04" db="EMBL/GenBank/DDBJ databases">
        <title>Monoglobus pectinilyticus 14 draft genome.</title>
        <authorList>
            <person name="Kim C."/>
            <person name="Rosendale D.I."/>
            <person name="Kelly W.J."/>
            <person name="Tannock G.W."/>
            <person name="Patchett M.L."/>
            <person name="Jordens J.Z."/>
        </authorList>
    </citation>
    <scope>NUCLEOTIDE SEQUENCE [LARGE SCALE GENOMIC DNA]</scope>
    <source>
        <strain evidence="2 3">14</strain>
    </source>
</reference>
<evidence type="ECO:0000313" key="2">
    <source>
        <dbReference type="EMBL" id="AUO18269.1"/>
    </source>
</evidence>
<keyword evidence="3" id="KW-1185">Reference proteome</keyword>
<dbReference type="EMBL" id="CP020991">
    <property type="protein sequence ID" value="AUO18269.1"/>
    <property type="molecule type" value="Genomic_DNA"/>
</dbReference>
<name>A0A2K9P0A0_9FIRM</name>
<dbReference type="InterPro" id="IPR010001">
    <property type="entry name" value="BofA"/>
</dbReference>